<evidence type="ECO:0000313" key="1">
    <source>
        <dbReference type="EMBL" id="CAD5326062.1"/>
    </source>
</evidence>
<sequence length="221" mass="25533">MQPSSGRRFTFQTSVYEEACGRLVLTSFIAERRRPGTIIKTSLEREFYRMGSLPEFPLENPFENRNRFYVVDDESELRANDWIRLYLELSVAISDRTTTDHDLSGLRIVSVAIQTMEPPSESSLTAKNATVYISLDGWNQSSDIIPKKKATSSKLLSQRLIHKSRQIWRRRRTTHGVGLAHRLRKTRSIESAIRKYTQKGYESERETSLTAFQHSQTMADI</sequence>
<organism evidence="1 2">
    <name type="scientific">Arabidopsis thaliana</name>
    <name type="common">Mouse-ear cress</name>
    <dbReference type="NCBI Taxonomy" id="3702"/>
    <lineage>
        <taxon>Eukaryota</taxon>
        <taxon>Viridiplantae</taxon>
        <taxon>Streptophyta</taxon>
        <taxon>Embryophyta</taxon>
        <taxon>Tracheophyta</taxon>
        <taxon>Spermatophyta</taxon>
        <taxon>Magnoliopsida</taxon>
        <taxon>eudicotyledons</taxon>
        <taxon>Gunneridae</taxon>
        <taxon>Pentapetalae</taxon>
        <taxon>rosids</taxon>
        <taxon>malvids</taxon>
        <taxon>Brassicales</taxon>
        <taxon>Brassicaceae</taxon>
        <taxon>Camelineae</taxon>
        <taxon>Arabidopsis</taxon>
    </lineage>
</organism>
<dbReference type="AlphaFoldDB" id="A0A7G2EUH7"/>
<dbReference type="InterPro" id="IPR006462">
    <property type="entry name" value="MS5"/>
</dbReference>
<dbReference type="Proteomes" id="UP000516314">
    <property type="component" value="Chromosome 3"/>
</dbReference>
<protein>
    <submittedName>
        <fullName evidence="1">(thale cress) hypothetical protein</fullName>
    </submittedName>
</protein>
<proteinExistence type="predicted"/>
<dbReference type="EMBL" id="LR881468">
    <property type="protein sequence ID" value="CAD5326062.1"/>
    <property type="molecule type" value="Genomic_DNA"/>
</dbReference>
<gene>
    <name evidence="1" type="ORF">AT9943_LOCUS13856</name>
</gene>
<evidence type="ECO:0000313" key="2">
    <source>
        <dbReference type="Proteomes" id="UP000516314"/>
    </source>
</evidence>
<accession>A0A7G2EUH7</accession>
<reference evidence="1 2" key="1">
    <citation type="submission" date="2020-09" db="EMBL/GenBank/DDBJ databases">
        <authorList>
            <person name="Ashkenazy H."/>
        </authorList>
    </citation>
    <scope>NUCLEOTIDE SEQUENCE [LARGE SCALE GENOMIC DNA]</scope>
    <source>
        <strain evidence="2">cv. Cdm-0</strain>
    </source>
</reference>
<name>A0A7G2EUH7_ARATH</name>
<dbReference type="Pfam" id="PF04776">
    <property type="entry name" value="protein_MS5"/>
    <property type="match status" value="1"/>
</dbReference>